<evidence type="ECO:0000256" key="3">
    <source>
        <dbReference type="SAM" id="Phobius"/>
    </source>
</evidence>
<evidence type="ECO:0000256" key="1">
    <source>
        <dbReference type="PROSITE-ProRule" id="PRU00473"/>
    </source>
</evidence>
<dbReference type="PROSITE" id="PS51123">
    <property type="entry name" value="OMPA_2"/>
    <property type="match status" value="1"/>
</dbReference>
<dbReference type="Gene3D" id="1.10.287.1490">
    <property type="match status" value="1"/>
</dbReference>
<dbReference type="SUPFAM" id="SSF103088">
    <property type="entry name" value="OmpA-like"/>
    <property type="match status" value="1"/>
</dbReference>
<dbReference type="PANTHER" id="PTHR30329">
    <property type="entry name" value="STATOR ELEMENT OF FLAGELLAR MOTOR COMPLEX"/>
    <property type="match status" value="1"/>
</dbReference>
<accession>A0A9W6JVL5</accession>
<sequence>MALGRSRGRERTIDYWPGFVDALSTLLMVFIFLLSVFVLAQFFLTQEISGRDDALSRLQAQIRALTDQLALERAGQDESSTEIGNLRASLSALEKERSDLLDAVDAAATAPADLSAAQGQNAELSRQLSQQKDATADAAQQIALLNQQIAALRRQVGAMEEALSIAEKKDSESQTRLSDLGRRLNLALAQRVQELTRYRSEFFGRLNAILGSRPGIRVVGDRFVFQSEIFFDRAASSLRPESMPALDQIAAALIQLEKEIPSDIAWVLRVDGHTDDRPIQTPQFPSNWELSAARAIAVVQYLAGKGVAPVHLVAAGFGEYQPIDTADSDEARNRNRRIELKLTER</sequence>
<dbReference type="Proteomes" id="UP001143330">
    <property type="component" value="Unassembled WGS sequence"/>
</dbReference>
<comment type="caution">
    <text evidence="5">The sequence shown here is derived from an EMBL/GenBank/DDBJ whole genome shotgun (WGS) entry which is preliminary data.</text>
</comment>
<feature type="coiled-coil region" evidence="2">
    <location>
        <begin position="83"/>
        <end position="169"/>
    </location>
</feature>
<dbReference type="CDD" id="cd07185">
    <property type="entry name" value="OmpA_C-like"/>
    <property type="match status" value="1"/>
</dbReference>
<keyword evidence="1 3" id="KW-0472">Membrane</keyword>
<dbReference type="GO" id="GO:0016020">
    <property type="term" value="C:membrane"/>
    <property type="evidence" value="ECO:0007669"/>
    <property type="project" value="UniProtKB-UniRule"/>
</dbReference>
<keyword evidence="3" id="KW-1133">Transmembrane helix</keyword>
<evidence type="ECO:0000313" key="6">
    <source>
        <dbReference type="Proteomes" id="UP001143330"/>
    </source>
</evidence>
<dbReference type="EMBL" id="BSFM01000001">
    <property type="protein sequence ID" value="GLK82193.1"/>
    <property type="molecule type" value="Genomic_DNA"/>
</dbReference>
<dbReference type="NCBIfam" id="NF006543">
    <property type="entry name" value="PRK09039.1-2"/>
    <property type="match status" value="1"/>
</dbReference>
<dbReference type="NCBIfam" id="NF006544">
    <property type="entry name" value="PRK09039.1-3"/>
    <property type="match status" value="1"/>
</dbReference>
<dbReference type="InterPro" id="IPR006665">
    <property type="entry name" value="OmpA-like"/>
</dbReference>
<evidence type="ECO:0000256" key="2">
    <source>
        <dbReference type="SAM" id="Coils"/>
    </source>
</evidence>
<dbReference type="Pfam" id="PF00691">
    <property type="entry name" value="OmpA"/>
    <property type="match status" value="1"/>
</dbReference>
<evidence type="ECO:0000259" key="4">
    <source>
        <dbReference type="PROSITE" id="PS51123"/>
    </source>
</evidence>
<protein>
    <recommendedName>
        <fullName evidence="4">OmpA-like domain-containing protein</fullName>
    </recommendedName>
</protein>
<organism evidence="5 6">
    <name type="scientific">Ancylobacter defluvii</name>
    <dbReference type="NCBI Taxonomy" id="1282440"/>
    <lineage>
        <taxon>Bacteria</taxon>
        <taxon>Pseudomonadati</taxon>
        <taxon>Pseudomonadota</taxon>
        <taxon>Alphaproteobacteria</taxon>
        <taxon>Hyphomicrobiales</taxon>
        <taxon>Xanthobacteraceae</taxon>
        <taxon>Ancylobacter</taxon>
    </lineage>
</organism>
<gene>
    <name evidence="5" type="primary">motB</name>
    <name evidence="5" type="ORF">GCM10017653_02620</name>
</gene>
<dbReference type="AlphaFoldDB" id="A0A9W6JVL5"/>
<evidence type="ECO:0000313" key="5">
    <source>
        <dbReference type="EMBL" id="GLK82193.1"/>
    </source>
</evidence>
<dbReference type="InterPro" id="IPR036737">
    <property type="entry name" value="OmpA-like_sf"/>
</dbReference>
<keyword evidence="3" id="KW-0812">Transmembrane</keyword>
<dbReference type="RefSeq" id="WP_213362905.1">
    <property type="nucleotide sequence ID" value="NZ_BSFM01000001.1"/>
</dbReference>
<feature type="domain" description="OmpA-like" evidence="4">
    <location>
        <begin position="219"/>
        <end position="345"/>
    </location>
</feature>
<reference evidence="5" key="1">
    <citation type="journal article" date="2014" name="Int. J. Syst. Evol. Microbiol.">
        <title>Complete genome sequence of Corynebacterium casei LMG S-19264T (=DSM 44701T), isolated from a smear-ripened cheese.</title>
        <authorList>
            <consortium name="US DOE Joint Genome Institute (JGI-PGF)"/>
            <person name="Walter F."/>
            <person name="Albersmeier A."/>
            <person name="Kalinowski J."/>
            <person name="Ruckert C."/>
        </authorList>
    </citation>
    <scope>NUCLEOTIDE SEQUENCE</scope>
    <source>
        <strain evidence="5">VKM B-2789</strain>
    </source>
</reference>
<keyword evidence="2" id="KW-0175">Coiled coil</keyword>
<dbReference type="InterPro" id="IPR050330">
    <property type="entry name" value="Bact_OuterMem_StrucFunc"/>
</dbReference>
<dbReference type="NCBIfam" id="NF006545">
    <property type="entry name" value="PRK09039.1-4"/>
    <property type="match status" value="1"/>
</dbReference>
<proteinExistence type="predicted"/>
<dbReference type="PANTHER" id="PTHR30329:SF21">
    <property type="entry name" value="LIPOPROTEIN YIAD-RELATED"/>
    <property type="match status" value="1"/>
</dbReference>
<keyword evidence="6" id="KW-1185">Reference proteome</keyword>
<feature type="transmembrane region" description="Helical" evidence="3">
    <location>
        <begin position="20"/>
        <end position="44"/>
    </location>
</feature>
<reference evidence="5" key="2">
    <citation type="submission" date="2023-01" db="EMBL/GenBank/DDBJ databases">
        <authorList>
            <person name="Sun Q."/>
            <person name="Evtushenko L."/>
        </authorList>
    </citation>
    <scope>NUCLEOTIDE SEQUENCE</scope>
    <source>
        <strain evidence="5">VKM B-2789</strain>
    </source>
</reference>
<dbReference type="Gene3D" id="3.30.1330.60">
    <property type="entry name" value="OmpA-like domain"/>
    <property type="match status" value="1"/>
</dbReference>
<name>A0A9W6JVL5_9HYPH</name>